<dbReference type="Proteomes" id="UP000199428">
    <property type="component" value="Unassembled WGS sequence"/>
</dbReference>
<dbReference type="InterPro" id="IPR052200">
    <property type="entry name" value="Protoporphyrinogen_IX_DH"/>
</dbReference>
<dbReference type="PANTHER" id="PTHR38030:SF2">
    <property type="entry name" value="PROTOPORPHYRINOGEN IX DEHYDROGENASE [QUINONE]"/>
    <property type="match status" value="1"/>
</dbReference>
<dbReference type="GO" id="GO:0016651">
    <property type="term" value="F:oxidoreductase activity, acting on NAD(P)H"/>
    <property type="evidence" value="ECO:0007669"/>
    <property type="project" value="UniProtKB-ARBA"/>
</dbReference>
<dbReference type="RefSeq" id="WP_090162078.1">
    <property type="nucleotide sequence ID" value="NZ_FMWK01000005.1"/>
</dbReference>
<gene>
    <name evidence="2" type="ORF">SAMN02910350_01192</name>
</gene>
<dbReference type="PROSITE" id="PS50902">
    <property type="entry name" value="FLAVODOXIN_LIKE"/>
    <property type="match status" value="1"/>
</dbReference>
<feature type="domain" description="Flavodoxin-like" evidence="1">
    <location>
        <begin position="3"/>
        <end position="150"/>
    </location>
</feature>
<dbReference type="AlphaFoldDB" id="A0A1G5RYA0"/>
<protein>
    <submittedName>
        <fullName evidence="2">Protoporphyrinogen IX oxidase, menaquinone-dependent (Flavodoxin domain)</fullName>
    </submittedName>
</protein>
<evidence type="ECO:0000313" key="2">
    <source>
        <dbReference type="EMBL" id="SCZ78299.1"/>
    </source>
</evidence>
<evidence type="ECO:0000259" key="1">
    <source>
        <dbReference type="PROSITE" id="PS50902"/>
    </source>
</evidence>
<dbReference type="Pfam" id="PF12724">
    <property type="entry name" value="Flavodoxin_5"/>
    <property type="match status" value="1"/>
</dbReference>
<dbReference type="GO" id="GO:0070819">
    <property type="term" value="F:menaquinone-dependent protoporphyrinogen oxidase activity"/>
    <property type="evidence" value="ECO:0007669"/>
    <property type="project" value="TreeGrafter"/>
</dbReference>
<dbReference type="InterPro" id="IPR008254">
    <property type="entry name" value="Flavodoxin/NO_synth"/>
</dbReference>
<name>A0A1G5RYA0_PSEXY</name>
<dbReference type="PANTHER" id="PTHR38030">
    <property type="entry name" value="PROTOPORPHYRINOGEN IX DEHYDROGENASE [MENAQUINONE]"/>
    <property type="match status" value="1"/>
</dbReference>
<reference evidence="2 3" key="1">
    <citation type="submission" date="2016-10" db="EMBL/GenBank/DDBJ databases">
        <authorList>
            <person name="de Groot N.N."/>
        </authorList>
    </citation>
    <scope>NUCLEOTIDE SEQUENCE [LARGE SCALE GENOMIC DNA]</scope>
    <source>
        <strain evidence="2 3">DSM 10317</strain>
    </source>
</reference>
<dbReference type="EMBL" id="FMWK01000005">
    <property type="protein sequence ID" value="SCZ78299.1"/>
    <property type="molecule type" value="Genomic_DNA"/>
</dbReference>
<dbReference type="InterPro" id="IPR026816">
    <property type="entry name" value="Flavodoxin_dom"/>
</dbReference>
<dbReference type="InterPro" id="IPR029039">
    <property type="entry name" value="Flavoprotein-like_sf"/>
</dbReference>
<proteinExistence type="predicted"/>
<sequence>MKGIVVYKSKYGATKRYAQWIAEETGFDCIDLKHTRIDDLEEYDTIVFGGGLYAQGIAGLSFLKKHIDALKDKQLFVFCDGASPIEEGAISFIFNQNMKDYLKMLPFFYFRGGWDMDNMSFVDRNLCKMLQKSVAKKDPKDYEVWEKALMEAGTEKHDWTDKSYIKPLIEAINTSYVS</sequence>
<organism evidence="2 3">
    <name type="scientific">Pseudobutyrivibrio xylanivorans</name>
    <dbReference type="NCBI Taxonomy" id="185007"/>
    <lineage>
        <taxon>Bacteria</taxon>
        <taxon>Bacillati</taxon>
        <taxon>Bacillota</taxon>
        <taxon>Clostridia</taxon>
        <taxon>Lachnospirales</taxon>
        <taxon>Lachnospiraceae</taxon>
        <taxon>Pseudobutyrivibrio</taxon>
    </lineage>
</organism>
<evidence type="ECO:0000313" key="3">
    <source>
        <dbReference type="Proteomes" id="UP000199428"/>
    </source>
</evidence>
<dbReference type="Gene3D" id="3.40.50.360">
    <property type="match status" value="1"/>
</dbReference>
<dbReference type="GO" id="GO:0010181">
    <property type="term" value="F:FMN binding"/>
    <property type="evidence" value="ECO:0007669"/>
    <property type="project" value="InterPro"/>
</dbReference>
<dbReference type="SUPFAM" id="SSF52218">
    <property type="entry name" value="Flavoproteins"/>
    <property type="match status" value="1"/>
</dbReference>
<dbReference type="GO" id="GO:0006783">
    <property type="term" value="P:heme biosynthetic process"/>
    <property type="evidence" value="ECO:0007669"/>
    <property type="project" value="TreeGrafter"/>
</dbReference>
<accession>A0A1G5RYA0</accession>